<evidence type="ECO:0000313" key="8">
    <source>
        <dbReference type="EMBL" id="SNW04612.1"/>
    </source>
</evidence>
<keyword evidence="2" id="KW-0964">Secreted</keyword>
<protein>
    <recommendedName>
        <fullName evidence="5">Immunodominant staphylococcal antigen B</fullName>
    </recommendedName>
</protein>
<reference evidence="7" key="1">
    <citation type="journal article" date="2014" name="Int. J. Syst. Evol. Microbiol.">
        <title>Complete genome of a new Firmicutes species belonging to the dominant human colonic microbiota ('Ruminococcus bicirculans') reveals two chromosomes and a selective capacity to utilize plant glucans.</title>
        <authorList>
            <consortium name="NISC Comparative Sequencing Program"/>
            <person name="Wegmann U."/>
            <person name="Louis P."/>
            <person name="Goesmann A."/>
            <person name="Henrissat B."/>
            <person name="Duncan S.H."/>
            <person name="Flint H.J."/>
        </authorList>
    </citation>
    <scope>NUCLEOTIDE SEQUENCE</scope>
    <source>
        <strain evidence="7">CCM 4175</strain>
    </source>
</reference>
<name>A0A240CAJ6_9STAP</name>
<dbReference type="EMBL" id="LT906464">
    <property type="protein sequence ID" value="SNW04612.1"/>
    <property type="molecule type" value="Genomic_DNA"/>
</dbReference>
<reference evidence="8 9" key="2">
    <citation type="submission" date="2017-06" db="EMBL/GenBank/DDBJ databases">
        <authorList>
            <consortium name="Pathogen Informatics"/>
        </authorList>
    </citation>
    <scope>NUCLEOTIDE SEQUENCE [LARGE SCALE GENOMIC DNA]</scope>
    <source>
        <strain evidence="8 9">NCTC13833</strain>
    </source>
</reference>
<evidence type="ECO:0000256" key="1">
    <source>
        <dbReference type="ARBA" id="ARBA00004613"/>
    </source>
</evidence>
<comment type="subcellular location">
    <subcellularLocation>
        <location evidence="1">Secreted</location>
    </subcellularLocation>
</comment>
<dbReference type="AlphaFoldDB" id="A0A240CAJ6"/>
<accession>A0A240CAJ6</accession>
<dbReference type="Proteomes" id="UP000652995">
    <property type="component" value="Unassembled WGS sequence"/>
</dbReference>
<dbReference type="EMBL" id="BMCB01000002">
    <property type="protein sequence ID" value="GGA83370.1"/>
    <property type="molecule type" value="Genomic_DNA"/>
</dbReference>
<evidence type="ECO:0000256" key="4">
    <source>
        <dbReference type="ARBA" id="ARBA00093777"/>
    </source>
</evidence>
<evidence type="ECO:0000256" key="6">
    <source>
        <dbReference type="SAM" id="SignalP"/>
    </source>
</evidence>
<dbReference type="RefSeq" id="WP_095118024.1">
    <property type="nucleotide sequence ID" value="NZ_BMCB01000002.1"/>
</dbReference>
<sequence length="175" mass="19597">MNKYMKMLVATSVSAGLLLGGVSVSYAADKSTHTNKKAEQKPYYSYKGTFNHKNNNALKDKYFYQGLAADNFKYEGLKVGQSTKADMDKVLGKNVKSIGTEAGIAYYEKNDVILGFDKNQKLVDLVLKIDKIKDNKKDIQKHANKEAFYDTDTTQVSFFPNEVVTISAKDRVVVK</sequence>
<keyword evidence="3 6" id="KW-0732">Signal</keyword>
<evidence type="ECO:0000313" key="7">
    <source>
        <dbReference type="EMBL" id="GGA83370.1"/>
    </source>
</evidence>
<dbReference type="NCBIfam" id="NF047686">
    <property type="entry name" value="IsaB_fam"/>
    <property type="match status" value="1"/>
</dbReference>
<dbReference type="KEGG" id="smus:C7J88_06850"/>
<evidence type="ECO:0000256" key="3">
    <source>
        <dbReference type="ARBA" id="ARBA00022729"/>
    </source>
</evidence>
<feature type="signal peptide" evidence="6">
    <location>
        <begin position="1"/>
        <end position="27"/>
    </location>
</feature>
<dbReference type="OrthoDB" id="2407423at2"/>
<evidence type="ECO:0000313" key="10">
    <source>
        <dbReference type="Proteomes" id="UP000652995"/>
    </source>
</evidence>
<evidence type="ECO:0000256" key="5">
    <source>
        <dbReference type="ARBA" id="ARBA00093792"/>
    </source>
</evidence>
<feature type="chain" id="PRO_5030041810" description="Immunodominant staphylococcal antigen B" evidence="6">
    <location>
        <begin position="28"/>
        <end position="175"/>
    </location>
</feature>
<keyword evidence="10" id="KW-1185">Reference proteome</keyword>
<dbReference type="Proteomes" id="UP000243706">
    <property type="component" value="Chromosome 1"/>
</dbReference>
<evidence type="ECO:0000256" key="2">
    <source>
        <dbReference type="ARBA" id="ARBA00022525"/>
    </source>
</evidence>
<organism evidence="8 9">
    <name type="scientific">Staphylococcus muscae</name>
    <dbReference type="NCBI Taxonomy" id="1294"/>
    <lineage>
        <taxon>Bacteria</taxon>
        <taxon>Bacillati</taxon>
        <taxon>Bacillota</taxon>
        <taxon>Bacilli</taxon>
        <taxon>Bacillales</taxon>
        <taxon>Staphylococcaceae</taxon>
        <taxon>Staphylococcus</taxon>
    </lineage>
</organism>
<comment type="similarity">
    <text evidence="4">Belongs to the IsaB family.</text>
</comment>
<gene>
    <name evidence="8" type="primary">isaB</name>
    <name evidence="7" type="ORF">GCM10007183_04470</name>
    <name evidence="8" type="ORF">SAMEA4412661_02046</name>
</gene>
<reference evidence="7" key="4">
    <citation type="submission" date="2024-05" db="EMBL/GenBank/DDBJ databases">
        <authorList>
            <person name="Sun Q."/>
            <person name="Sedlacek I."/>
        </authorList>
    </citation>
    <scope>NUCLEOTIDE SEQUENCE</scope>
    <source>
        <strain evidence="7">CCM 4175</strain>
    </source>
</reference>
<dbReference type="InterPro" id="IPR058086">
    <property type="entry name" value="IsaB"/>
</dbReference>
<reference evidence="10" key="3">
    <citation type="journal article" date="2019" name="Int. J. Syst. Evol. Microbiol.">
        <title>The Global Catalogue of Microorganisms (GCM) 10K type strain sequencing project: providing services to taxonomists for standard genome sequencing and annotation.</title>
        <authorList>
            <consortium name="The Broad Institute Genomics Platform"/>
            <consortium name="The Broad Institute Genome Sequencing Center for Infectious Disease"/>
            <person name="Wu L."/>
            <person name="Ma J."/>
        </authorList>
    </citation>
    <scope>NUCLEOTIDE SEQUENCE [LARGE SCALE GENOMIC DNA]</scope>
    <source>
        <strain evidence="10">CCM 4175</strain>
    </source>
</reference>
<evidence type="ECO:0000313" key="9">
    <source>
        <dbReference type="Proteomes" id="UP000243706"/>
    </source>
</evidence>
<proteinExistence type="inferred from homology"/>